<dbReference type="EMBL" id="JBJQND010000008">
    <property type="protein sequence ID" value="KAL3867864.1"/>
    <property type="molecule type" value="Genomic_DNA"/>
</dbReference>
<evidence type="ECO:0000256" key="4">
    <source>
        <dbReference type="ARBA" id="ARBA00023136"/>
    </source>
</evidence>
<dbReference type="AlphaFoldDB" id="A0ABD3W1W5"/>
<evidence type="ECO:0000313" key="7">
    <source>
        <dbReference type="Proteomes" id="UP001634394"/>
    </source>
</evidence>
<keyword evidence="2 5" id="KW-0812">Transmembrane</keyword>
<dbReference type="SUPFAM" id="SSF103473">
    <property type="entry name" value="MFS general substrate transporter"/>
    <property type="match status" value="1"/>
</dbReference>
<feature type="transmembrane region" description="Helical" evidence="5">
    <location>
        <begin position="276"/>
        <end position="295"/>
    </location>
</feature>
<feature type="transmembrane region" description="Helical" evidence="5">
    <location>
        <begin position="178"/>
        <end position="198"/>
    </location>
</feature>
<dbReference type="GO" id="GO:0016020">
    <property type="term" value="C:membrane"/>
    <property type="evidence" value="ECO:0007669"/>
    <property type="project" value="UniProtKB-SubCell"/>
</dbReference>
<comment type="caution">
    <text evidence="6">The sequence shown here is derived from an EMBL/GenBank/DDBJ whole genome shotgun (WGS) entry which is preliminary data.</text>
</comment>
<reference evidence="6 7" key="1">
    <citation type="submission" date="2024-11" db="EMBL/GenBank/DDBJ databases">
        <title>Chromosome-level genome assembly of the freshwater bivalve Anodonta woodiana.</title>
        <authorList>
            <person name="Chen X."/>
        </authorList>
    </citation>
    <scope>NUCLEOTIDE SEQUENCE [LARGE SCALE GENOMIC DNA]</scope>
    <source>
        <strain evidence="6">MN2024</strain>
        <tissue evidence="6">Gills</tissue>
    </source>
</reference>
<evidence type="ECO:0000256" key="5">
    <source>
        <dbReference type="SAM" id="Phobius"/>
    </source>
</evidence>
<keyword evidence="7" id="KW-1185">Reference proteome</keyword>
<dbReference type="InterPro" id="IPR050382">
    <property type="entry name" value="MFS_Na/Anion_cotransporter"/>
</dbReference>
<dbReference type="CDD" id="cd17380">
    <property type="entry name" value="MFS_SLC17A9_like"/>
    <property type="match status" value="1"/>
</dbReference>
<evidence type="ECO:0008006" key="8">
    <source>
        <dbReference type="Google" id="ProtNLM"/>
    </source>
</evidence>
<feature type="transmembrane region" description="Helical" evidence="5">
    <location>
        <begin position="251"/>
        <end position="270"/>
    </location>
</feature>
<dbReference type="InterPro" id="IPR036259">
    <property type="entry name" value="MFS_trans_sf"/>
</dbReference>
<dbReference type="PANTHER" id="PTHR11662">
    <property type="entry name" value="SOLUTE CARRIER FAMILY 17"/>
    <property type="match status" value="1"/>
</dbReference>
<sequence>MLTKPHGTILLCSIANFINSADQVIMPIAVVAMTDEFKWGLHGQGWVLSSFAIGYMSSQVIGGSAAKKYGGKKILLLSVLLWSMSTFIVPFFAHSIFALTLSRMVLGFGEGLGKKICAHLSWRWAFYSFGSLGFVWAFIWIYFYKENRSSNDEEFVEPPKVNNINVHWSEFICHWPLWSIYTAHFCMNWSNYIIMQWLPTYLLRTLNGNKSDIMLTAAPYVLNSVVGVVAGHFADSLIVKHKWTVLSVRRLMTSVGLMGPGLFILFFSAVNNLPLAVLFVTICLGLSACNSSGHLSNHAEVAPSHAGITFAISNTLATIPGIICGPLTAELVTQSHGRWFPVFIIAAGVNFVGAIIYLSQSAASQVL</sequence>
<organism evidence="6 7">
    <name type="scientific">Sinanodonta woodiana</name>
    <name type="common">Chinese pond mussel</name>
    <name type="synonym">Anodonta woodiana</name>
    <dbReference type="NCBI Taxonomy" id="1069815"/>
    <lineage>
        <taxon>Eukaryota</taxon>
        <taxon>Metazoa</taxon>
        <taxon>Spiralia</taxon>
        <taxon>Lophotrochozoa</taxon>
        <taxon>Mollusca</taxon>
        <taxon>Bivalvia</taxon>
        <taxon>Autobranchia</taxon>
        <taxon>Heteroconchia</taxon>
        <taxon>Palaeoheterodonta</taxon>
        <taxon>Unionida</taxon>
        <taxon>Unionoidea</taxon>
        <taxon>Unionidae</taxon>
        <taxon>Unioninae</taxon>
        <taxon>Sinanodonta</taxon>
    </lineage>
</organism>
<dbReference type="FunFam" id="1.20.1250.20:FF:000452">
    <property type="entry name" value="sialin-like isoform X1"/>
    <property type="match status" value="1"/>
</dbReference>
<evidence type="ECO:0000256" key="1">
    <source>
        <dbReference type="ARBA" id="ARBA00004141"/>
    </source>
</evidence>
<feature type="transmembrane region" description="Helical" evidence="5">
    <location>
        <begin position="121"/>
        <end position="143"/>
    </location>
</feature>
<proteinExistence type="predicted"/>
<dbReference type="Proteomes" id="UP001634394">
    <property type="component" value="Unassembled WGS sequence"/>
</dbReference>
<feature type="transmembrane region" description="Helical" evidence="5">
    <location>
        <begin position="218"/>
        <end position="239"/>
    </location>
</feature>
<comment type="subcellular location">
    <subcellularLocation>
        <location evidence="1">Membrane</location>
        <topology evidence="1">Multi-pass membrane protein</topology>
    </subcellularLocation>
</comment>
<feature type="transmembrane region" description="Helical" evidence="5">
    <location>
        <begin position="307"/>
        <end position="328"/>
    </location>
</feature>
<gene>
    <name evidence="6" type="ORF">ACJMK2_040710</name>
</gene>
<dbReference type="GO" id="GO:0022857">
    <property type="term" value="F:transmembrane transporter activity"/>
    <property type="evidence" value="ECO:0007669"/>
    <property type="project" value="UniProtKB-ARBA"/>
</dbReference>
<feature type="transmembrane region" description="Helical" evidence="5">
    <location>
        <begin position="44"/>
        <end position="62"/>
    </location>
</feature>
<evidence type="ECO:0000313" key="6">
    <source>
        <dbReference type="EMBL" id="KAL3867864.1"/>
    </source>
</evidence>
<feature type="transmembrane region" description="Helical" evidence="5">
    <location>
        <begin position="74"/>
        <end position="101"/>
    </location>
</feature>
<evidence type="ECO:0000256" key="3">
    <source>
        <dbReference type="ARBA" id="ARBA00022989"/>
    </source>
</evidence>
<keyword evidence="3 5" id="KW-1133">Transmembrane helix</keyword>
<dbReference type="PANTHER" id="PTHR11662:SF40">
    <property type="entry name" value="MAJOR FACILITATOR SUPERFAMILY (MFS) PROFILE DOMAIN-CONTAINING PROTEIN"/>
    <property type="match status" value="1"/>
</dbReference>
<name>A0ABD3W1W5_SINWO</name>
<evidence type="ECO:0000256" key="2">
    <source>
        <dbReference type="ARBA" id="ARBA00022692"/>
    </source>
</evidence>
<keyword evidence="4 5" id="KW-0472">Membrane</keyword>
<protein>
    <recommendedName>
        <fullName evidence="8">Major facilitator superfamily (MFS) profile domain-containing protein</fullName>
    </recommendedName>
</protein>
<dbReference type="Gene3D" id="1.20.1250.20">
    <property type="entry name" value="MFS general substrate transporter like domains"/>
    <property type="match status" value="1"/>
</dbReference>
<dbReference type="InterPro" id="IPR011701">
    <property type="entry name" value="MFS"/>
</dbReference>
<accession>A0ABD3W1W5</accession>
<dbReference type="InterPro" id="IPR044777">
    <property type="entry name" value="SLC17A9-like"/>
</dbReference>
<feature type="transmembrane region" description="Helical" evidence="5">
    <location>
        <begin position="340"/>
        <end position="358"/>
    </location>
</feature>
<dbReference type="Pfam" id="PF07690">
    <property type="entry name" value="MFS_1"/>
    <property type="match status" value="1"/>
</dbReference>